<dbReference type="SUPFAM" id="SSF52540">
    <property type="entry name" value="P-loop containing nucleoside triphosphate hydrolases"/>
    <property type="match status" value="1"/>
</dbReference>
<dbReference type="AlphaFoldDB" id="A0A832I886"/>
<name>A0A832I886_9THEM</name>
<keyword evidence="4 6" id="KW-0067">ATP-binding</keyword>
<dbReference type="PROSITE" id="PS50893">
    <property type="entry name" value="ABC_TRANSPORTER_2"/>
    <property type="match status" value="1"/>
</dbReference>
<dbReference type="CDD" id="cd03257">
    <property type="entry name" value="ABC_NikE_OppD_transporters"/>
    <property type="match status" value="1"/>
</dbReference>
<evidence type="ECO:0000259" key="5">
    <source>
        <dbReference type="PROSITE" id="PS50893"/>
    </source>
</evidence>
<protein>
    <submittedName>
        <fullName evidence="6">ATP-binding cassette domain-containing protein</fullName>
    </submittedName>
</protein>
<feature type="domain" description="ABC transporter" evidence="5">
    <location>
        <begin position="36"/>
        <end position="285"/>
    </location>
</feature>
<dbReference type="SMART" id="SM00382">
    <property type="entry name" value="AAA"/>
    <property type="match status" value="1"/>
</dbReference>
<dbReference type="InterPro" id="IPR003593">
    <property type="entry name" value="AAA+_ATPase"/>
</dbReference>
<dbReference type="PANTHER" id="PTHR43776:SF7">
    <property type="entry name" value="D,D-DIPEPTIDE TRANSPORT ATP-BINDING PROTEIN DDPF-RELATED"/>
    <property type="match status" value="1"/>
</dbReference>
<evidence type="ECO:0000256" key="2">
    <source>
        <dbReference type="ARBA" id="ARBA00022448"/>
    </source>
</evidence>
<dbReference type="InterPro" id="IPR017871">
    <property type="entry name" value="ABC_transporter-like_CS"/>
</dbReference>
<dbReference type="GO" id="GO:0015833">
    <property type="term" value="P:peptide transport"/>
    <property type="evidence" value="ECO:0007669"/>
    <property type="project" value="InterPro"/>
</dbReference>
<proteinExistence type="inferred from homology"/>
<dbReference type="PROSITE" id="PS00211">
    <property type="entry name" value="ABC_TRANSPORTER_1"/>
    <property type="match status" value="1"/>
</dbReference>
<evidence type="ECO:0000256" key="4">
    <source>
        <dbReference type="ARBA" id="ARBA00022840"/>
    </source>
</evidence>
<evidence type="ECO:0000313" key="6">
    <source>
        <dbReference type="EMBL" id="HGZ79365.1"/>
    </source>
</evidence>
<dbReference type="Pfam" id="PF08352">
    <property type="entry name" value="oligo_HPY"/>
    <property type="match status" value="1"/>
</dbReference>
<dbReference type="GO" id="GO:0005524">
    <property type="term" value="F:ATP binding"/>
    <property type="evidence" value="ECO:0007669"/>
    <property type="project" value="UniProtKB-KW"/>
</dbReference>
<dbReference type="InterPro" id="IPR050319">
    <property type="entry name" value="ABC_transp_ATP-bind"/>
</dbReference>
<dbReference type="InterPro" id="IPR027417">
    <property type="entry name" value="P-loop_NTPase"/>
</dbReference>
<accession>A0A832I886</accession>
<keyword evidence="3" id="KW-0547">Nucleotide-binding</keyword>
<evidence type="ECO:0000256" key="3">
    <source>
        <dbReference type="ARBA" id="ARBA00022741"/>
    </source>
</evidence>
<dbReference type="InterPro" id="IPR003439">
    <property type="entry name" value="ABC_transporter-like_ATP-bd"/>
</dbReference>
<dbReference type="NCBIfam" id="TIGR01727">
    <property type="entry name" value="oligo_HPY"/>
    <property type="match status" value="1"/>
</dbReference>
<dbReference type="Pfam" id="PF00005">
    <property type="entry name" value="ABC_tran"/>
    <property type="match status" value="1"/>
</dbReference>
<keyword evidence="2" id="KW-0813">Transport</keyword>
<dbReference type="GO" id="GO:0055085">
    <property type="term" value="P:transmembrane transport"/>
    <property type="evidence" value="ECO:0007669"/>
    <property type="project" value="UniProtKB-ARBA"/>
</dbReference>
<dbReference type="InterPro" id="IPR013563">
    <property type="entry name" value="Oligopep_ABC_C"/>
</dbReference>
<dbReference type="GO" id="GO:0016887">
    <property type="term" value="F:ATP hydrolysis activity"/>
    <property type="evidence" value="ECO:0007669"/>
    <property type="project" value="InterPro"/>
</dbReference>
<reference evidence="6" key="1">
    <citation type="journal article" date="2020" name="mSystems">
        <title>Genome- and Community-Level Interaction Insights into Carbon Utilization and Element Cycling Functions of Hydrothermarchaeota in Hydrothermal Sediment.</title>
        <authorList>
            <person name="Zhou Z."/>
            <person name="Liu Y."/>
            <person name="Xu W."/>
            <person name="Pan J."/>
            <person name="Luo Z.H."/>
            <person name="Li M."/>
        </authorList>
    </citation>
    <scope>NUCLEOTIDE SEQUENCE [LARGE SCALE GENOMIC DNA]</scope>
    <source>
        <strain evidence="6">SpSt-86</strain>
    </source>
</reference>
<comment type="caution">
    <text evidence="6">The sequence shown here is derived from an EMBL/GenBank/DDBJ whole genome shotgun (WGS) entry which is preliminary data.</text>
</comment>
<comment type="similarity">
    <text evidence="1">Belongs to the ABC transporter superfamily.</text>
</comment>
<evidence type="ECO:0000256" key="1">
    <source>
        <dbReference type="ARBA" id="ARBA00005417"/>
    </source>
</evidence>
<organism evidence="6">
    <name type="scientific">Pseudothermotoga hypogea</name>
    <dbReference type="NCBI Taxonomy" id="57487"/>
    <lineage>
        <taxon>Bacteria</taxon>
        <taxon>Thermotogati</taxon>
        <taxon>Thermotogota</taxon>
        <taxon>Thermotogae</taxon>
        <taxon>Thermotogales</taxon>
        <taxon>Thermotogaceae</taxon>
        <taxon>Pseudothermotoga</taxon>
    </lineage>
</organism>
<dbReference type="EMBL" id="DTKQ01000039">
    <property type="protein sequence ID" value="HGZ79365.1"/>
    <property type="molecule type" value="Genomic_DNA"/>
</dbReference>
<dbReference type="Gene3D" id="3.40.50.300">
    <property type="entry name" value="P-loop containing nucleotide triphosphate hydrolases"/>
    <property type="match status" value="1"/>
</dbReference>
<sequence length="350" mass="39550">MSHSKRRMFHDCSEYGGSRWSKSRLLESGGSRMSLLSVKNLKKYYSAGLIKKHYSVKALDGVSFDIEPGELFGVIGESGCGKTTLGLVLSRLERETSGEITFKGLKLSGTLKLDSDTRRQIQIIFQNPYESFDPRLRIEQSLLLPMRINRICDNDAERREKILGYMKDAGFEPPDAFLNRYPHELSGGQLQRISIIRAMLLKPTFLVADECVSMLDLSVRASVVNLLLDLVEREKTTVLFITHDLSLAGHVCDRIMVLYLGKTVELSTAKRIVESPLHPYTRILMSYSPSIFKKREKISVKKLDVETAIGSGCVFAPRCPYSFEKCAQQMPPLIEIEPSHSVACWLYSRT</sequence>
<dbReference type="PANTHER" id="PTHR43776">
    <property type="entry name" value="TRANSPORT ATP-BINDING PROTEIN"/>
    <property type="match status" value="1"/>
</dbReference>
<gene>
    <name evidence="6" type="ORF">ENW55_05225</name>
</gene>